<evidence type="ECO:0000256" key="3">
    <source>
        <dbReference type="ARBA" id="ARBA00023002"/>
    </source>
</evidence>
<dbReference type="EMBL" id="JAHWGI010001270">
    <property type="protein sequence ID" value="KAK3926770.1"/>
    <property type="molecule type" value="Genomic_DNA"/>
</dbReference>
<dbReference type="GO" id="GO:0005737">
    <property type="term" value="C:cytoplasm"/>
    <property type="evidence" value="ECO:0007669"/>
    <property type="project" value="TreeGrafter"/>
</dbReference>
<keyword evidence="13" id="KW-1185">Reference proteome</keyword>
<evidence type="ECO:0000256" key="2">
    <source>
        <dbReference type="ARBA" id="ARBA00022723"/>
    </source>
</evidence>
<comment type="catalytic activity">
    <reaction evidence="6">
        <text>L-lysyl-[protein] + 2-oxoglutarate + O2 = 4-hydroxy-L-lysyl-[protein] + succinate + CO2</text>
        <dbReference type="Rhea" id="RHEA:57156"/>
        <dbReference type="Rhea" id="RHEA-COMP:9752"/>
        <dbReference type="Rhea" id="RHEA-COMP:15084"/>
        <dbReference type="ChEBI" id="CHEBI:15379"/>
        <dbReference type="ChEBI" id="CHEBI:16526"/>
        <dbReference type="ChEBI" id="CHEBI:16810"/>
        <dbReference type="ChEBI" id="CHEBI:29969"/>
        <dbReference type="ChEBI" id="CHEBI:30031"/>
        <dbReference type="ChEBI" id="CHEBI:141495"/>
    </reaction>
</comment>
<evidence type="ECO:0000313" key="12">
    <source>
        <dbReference type="EMBL" id="KAK3926770.1"/>
    </source>
</evidence>
<evidence type="ECO:0000256" key="7">
    <source>
        <dbReference type="ARBA" id="ARBA00067203"/>
    </source>
</evidence>
<evidence type="ECO:0000256" key="8">
    <source>
        <dbReference type="ARBA" id="ARBA00078704"/>
    </source>
</evidence>
<dbReference type="GO" id="GO:0016706">
    <property type="term" value="F:2-oxoglutarate-dependent dioxygenase activity"/>
    <property type="evidence" value="ECO:0007669"/>
    <property type="project" value="UniProtKB-ARBA"/>
</dbReference>
<dbReference type="Proteomes" id="UP001219518">
    <property type="component" value="Unassembled WGS sequence"/>
</dbReference>
<dbReference type="PANTHER" id="PTHR12480:SF6">
    <property type="entry name" value="2-OXOGLUTARATE AND IRON-DEPENDENT OXYGENASE JMJD4"/>
    <property type="match status" value="1"/>
</dbReference>
<gene>
    <name evidence="12" type="ORF">KUF71_015106</name>
</gene>
<keyword evidence="2" id="KW-0479">Metal-binding</keyword>
<dbReference type="SUPFAM" id="SSF51197">
    <property type="entry name" value="Clavaminate synthase-like"/>
    <property type="match status" value="1"/>
</dbReference>
<keyword evidence="4" id="KW-0408">Iron</keyword>
<dbReference type="GO" id="GO:0045905">
    <property type="term" value="P:positive regulation of translational termination"/>
    <property type="evidence" value="ECO:0007669"/>
    <property type="project" value="TreeGrafter"/>
</dbReference>
<dbReference type="Pfam" id="PF13621">
    <property type="entry name" value="Cupin_8"/>
    <property type="match status" value="1"/>
</dbReference>
<dbReference type="PANTHER" id="PTHR12480">
    <property type="entry name" value="ARGININE DEMETHYLASE AND LYSYL-HYDROXYLASE JMJD"/>
    <property type="match status" value="1"/>
</dbReference>
<evidence type="ECO:0000256" key="4">
    <source>
        <dbReference type="ARBA" id="ARBA00023004"/>
    </source>
</evidence>
<dbReference type="GO" id="GO:0043565">
    <property type="term" value="F:sequence-specific DNA binding"/>
    <property type="evidence" value="ECO:0007669"/>
    <property type="project" value="TreeGrafter"/>
</dbReference>
<dbReference type="FunFam" id="2.60.120.650:FF:000030">
    <property type="entry name" value="JmjC domain-containing protein 4"/>
    <property type="match status" value="1"/>
</dbReference>
<feature type="domain" description="JmjC" evidence="11">
    <location>
        <begin position="133"/>
        <end position="294"/>
    </location>
</feature>
<dbReference type="InterPro" id="IPR050910">
    <property type="entry name" value="JMJD6_ArgDemeth/LysHydrox"/>
</dbReference>
<keyword evidence="3" id="KW-0560">Oxidoreductase</keyword>
<dbReference type="InterPro" id="IPR041667">
    <property type="entry name" value="Cupin_8"/>
</dbReference>
<evidence type="ECO:0000256" key="1">
    <source>
        <dbReference type="ARBA" id="ARBA00001954"/>
    </source>
</evidence>
<dbReference type="GO" id="GO:0046872">
    <property type="term" value="F:metal ion binding"/>
    <property type="evidence" value="ECO:0007669"/>
    <property type="project" value="UniProtKB-KW"/>
</dbReference>
<evidence type="ECO:0000256" key="10">
    <source>
        <dbReference type="ARBA" id="ARBA00082904"/>
    </source>
</evidence>
<name>A0AAE1HSP9_9NEOP</name>
<dbReference type="GO" id="GO:0005634">
    <property type="term" value="C:nucleus"/>
    <property type="evidence" value="ECO:0007669"/>
    <property type="project" value="TreeGrafter"/>
</dbReference>
<dbReference type="InterPro" id="IPR003347">
    <property type="entry name" value="JmjC_dom"/>
</dbReference>
<evidence type="ECO:0000256" key="5">
    <source>
        <dbReference type="ARBA" id="ARBA00038068"/>
    </source>
</evidence>
<evidence type="ECO:0000259" key="11">
    <source>
        <dbReference type="PROSITE" id="PS51184"/>
    </source>
</evidence>
<organism evidence="12 13">
    <name type="scientific">Frankliniella fusca</name>
    <dbReference type="NCBI Taxonomy" id="407009"/>
    <lineage>
        <taxon>Eukaryota</taxon>
        <taxon>Metazoa</taxon>
        <taxon>Ecdysozoa</taxon>
        <taxon>Arthropoda</taxon>
        <taxon>Hexapoda</taxon>
        <taxon>Insecta</taxon>
        <taxon>Pterygota</taxon>
        <taxon>Neoptera</taxon>
        <taxon>Paraneoptera</taxon>
        <taxon>Thysanoptera</taxon>
        <taxon>Terebrantia</taxon>
        <taxon>Thripoidea</taxon>
        <taxon>Thripidae</taxon>
        <taxon>Frankliniella</taxon>
    </lineage>
</organism>
<reference evidence="12" key="1">
    <citation type="submission" date="2021-07" db="EMBL/GenBank/DDBJ databases">
        <authorList>
            <person name="Catto M.A."/>
            <person name="Jacobson A."/>
            <person name="Kennedy G."/>
            <person name="Labadie P."/>
            <person name="Hunt B.G."/>
            <person name="Srinivasan R."/>
        </authorList>
    </citation>
    <scope>NUCLEOTIDE SEQUENCE</scope>
    <source>
        <strain evidence="12">PL_HMW_Pooled</strain>
        <tissue evidence="12">Head</tissue>
    </source>
</reference>
<dbReference type="SMART" id="SM00558">
    <property type="entry name" value="JmjC"/>
    <property type="match status" value="1"/>
</dbReference>
<dbReference type="PROSITE" id="PS51184">
    <property type="entry name" value="JMJC"/>
    <property type="match status" value="1"/>
</dbReference>
<accession>A0AAE1HSP9</accession>
<comment type="cofactor">
    <cofactor evidence="1">
        <name>Fe(2+)</name>
        <dbReference type="ChEBI" id="CHEBI:29033"/>
    </cofactor>
</comment>
<dbReference type="Gene3D" id="2.60.120.650">
    <property type="entry name" value="Cupin"/>
    <property type="match status" value="1"/>
</dbReference>
<dbReference type="AlphaFoldDB" id="A0AAE1HSP9"/>
<evidence type="ECO:0000256" key="6">
    <source>
        <dbReference type="ARBA" id="ARBA00047762"/>
    </source>
</evidence>
<dbReference type="GO" id="GO:0140096">
    <property type="term" value="F:catalytic activity, acting on a protein"/>
    <property type="evidence" value="ECO:0007669"/>
    <property type="project" value="UniProtKB-ARBA"/>
</dbReference>
<evidence type="ECO:0000256" key="9">
    <source>
        <dbReference type="ARBA" id="ARBA00080747"/>
    </source>
</evidence>
<protein>
    <recommendedName>
        <fullName evidence="7">2-oxoglutarate and iron-dependent oxygenase JMJD4</fullName>
    </recommendedName>
    <alternativeName>
        <fullName evidence="8">JmjC domain-containing protein 4</fullName>
    </alternativeName>
    <alternativeName>
        <fullName evidence="10">Jumonji domain-containing protein 4</fullName>
    </alternativeName>
    <alternativeName>
        <fullName evidence="9">Lysyl-hydroxylase JMJD4</fullName>
    </alternativeName>
</protein>
<comment type="caution">
    <text evidence="12">The sequence shown here is derived from an EMBL/GenBank/DDBJ whole genome shotgun (WGS) entry which is preliminary data.</text>
</comment>
<reference evidence="12" key="2">
    <citation type="journal article" date="2023" name="BMC Genomics">
        <title>Pest status, molecular evolution, and epigenetic factors derived from the genome assembly of Frankliniella fusca, a thysanopteran phytovirus vector.</title>
        <authorList>
            <person name="Catto M.A."/>
            <person name="Labadie P.E."/>
            <person name="Jacobson A.L."/>
            <person name="Kennedy G.G."/>
            <person name="Srinivasan R."/>
            <person name="Hunt B.G."/>
        </authorList>
    </citation>
    <scope>NUCLEOTIDE SEQUENCE</scope>
    <source>
        <strain evidence="12">PL_HMW_Pooled</strain>
    </source>
</reference>
<comment type="similarity">
    <text evidence="5">Belongs to the JMJD6 family.</text>
</comment>
<sequence>MSDEVEIDNHYVEPSHHNDLDQNISEICKEVSYNDFFKTYLLPNRPCKIKKFVTEFWECRTQWITGCKPNWLYLRECCGDAKVPVADCGEKEYNSQKKTTYTLSKYFDYLEEYSSEGYPSSKPNLYLKDWHLTQDYPSLSFYRVPKYFASDWLNEYFMSRTDLADDYRFVYIGPKGSWTPLHVDVFTSYSWSVNVIGRKRWLLFPPGEEVHLRDRLGNLAYDATSKDSLDKANFPLCDSPGKSYDIIQEAGEAIFVPSGWHHQVWNLEDTISINHNWINGCNIRQIWHAISSCLLAVQREVNDCKDMDDWHSHCQLMLRATHGLNYEEFYDLLHCIAQARMKEVNGVGKVNMYGNWKLGHNHAIWDLKQILKTLDCFVEDENLKYLPWVTTKSPHVLKNSIDDLLKSRGIIVA</sequence>
<evidence type="ECO:0000313" key="13">
    <source>
        <dbReference type="Proteomes" id="UP001219518"/>
    </source>
</evidence>
<proteinExistence type="inferred from homology"/>